<reference evidence="1 2" key="1">
    <citation type="submission" date="2019-10" db="EMBL/GenBank/DDBJ databases">
        <title>XDR Pseudomonas monteilii producing IMP-16 from LCR.</title>
        <authorList>
            <person name="Ballaben A."/>
            <person name="Doi Y."/>
        </authorList>
    </citation>
    <scope>NUCLEOTIDE SEQUENCE [LARGE SCALE GENOMIC DNA]</scope>
    <source>
        <strain evidence="1 2">597/14</strain>
    </source>
</reference>
<evidence type="ECO:0000313" key="2">
    <source>
        <dbReference type="Proteomes" id="UP000440965"/>
    </source>
</evidence>
<evidence type="ECO:0000313" key="1">
    <source>
        <dbReference type="EMBL" id="MVF51653.1"/>
    </source>
</evidence>
<organism evidence="1 2">
    <name type="scientific">Pseudomonas monteilii</name>
    <dbReference type="NCBI Taxonomy" id="76759"/>
    <lineage>
        <taxon>Bacteria</taxon>
        <taxon>Pseudomonadati</taxon>
        <taxon>Pseudomonadota</taxon>
        <taxon>Gammaproteobacteria</taxon>
        <taxon>Pseudomonadales</taxon>
        <taxon>Pseudomonadaceae</taxon>
        <taxon>Pseudomonas</taxon>
    </lineage>
</organism>
<proteinExistence type="predicted"/>
<sequence length="64" mass="7179">MRLLVYKLQVASFKLQDSAASRSACFFLRLEAWCLKLDWTGILHAFVQYSGGRRPCPDIGCSPG</sequence>
<dbReference type="EMBL" id="WEIK01000021">
    <property type="protein sequence ID" value="MVF51653.1"/>
    <property type="molecule type" value="Genomic_DNA"/>
</dbReference>
<comment type="caution">
    <text evidence="1">The sequence shown here is derived from an EMBL/GenBank/DDBJ whole genome shotgun (WGS) entry which is preliminary data.</text>
</comment>
<dbReference type="Proteomes" id="UP000440965">
    <property type="component" value="Unassembled WGS sequence"/>
</dbReference>
<protein>
    <submittedName>
        <fullName evidence="1">Uncharacterized protein</fullName>
    </submittedName>
</protein>
<gene>
    <name evidence="1" type="ORF">F9Z43_20555</name>
</gene>
<name>A0A6G6V3D3_9PSED</name>
<dbReference type="AlphaFoldDB" id="A0A6G6V3D3"/>
<accession>A0A6G6V3D3</accession>